<dbReference type="AlphaFoldDB" id="A0A0A9FCF1"/>
<evidence type="ECO:0000313" key="1">
    <source>
        <dbReference type="EMBL" id="JAE08899.1"/>
    </source>
</evidence>
<dbReference type="EMBL" id="GBRH01188997">
    <property type="protein sequence ID" value="JAE08899.1"/>
    <property type="molecule type" value="Transcribed_RNA"/>
</dbReference>
<name>A0A0A9FCF1_ARUDO</name>
<accession>A0A0A9FCF1</accession>
<reference evidence="1" key="2">
    <citation type="journal article" date="2015" name="Data Brief">
        <title>Shoot transcriptome of the giant reed, Arundo donax.</title>
        <authorList>
            <person name="Barrero R.A."/>
            <person name="Guerrero F.D."/>
            <person name="Moolhuijzen P."/>
            <person name="Goolsby J.A."/>
            <person name="Tidwell J."/>
            <person name="Bellgard S.E."/>
            <person name="Bellgard M.I."/>
        </authorList>
    </citation>
    <scope>NUCLEOTIDE SEQUENCE</scope>
    <source>
        <tissue evidence="1">Shoot tissue taken approximately 20 cm above the soil surface</tissue>
    </source>
</reference>
<sequence>MGRCQLSQSNILHSILYSRTFSETLSSLVVNSPRTSKVATYDLKR</sequence>
<protein>
    <submittedName>
        <fullName evidence="1">Uncharacterized protein</fullName>
    </submittedName>
</protein>
<organism evidence="1">
    <name type="scientific">Arundo donax</name>
    <name type="common">Giant reed</name>
    <name type="synonym">Donax arundinaceus</name>
    <dbReference type="NCBI Taxonomy" id="35708"/>
    <lineage>
        <taxon>Eukaryota</taxon>
        <taxon>Viridiplantae</taxon>
        <taxon>Streptophyta</taxon>
        <taxon>Embryophyta</taxon>
        <taxon>Tracheophyta</taxon>
        <taxon>Spermatophyta</taxon>
        <taxon>Magnoliopsida</taxon>
        <taxon>Liliopsida</taxon>
        <taxon>Poales</taxon>
        <taxon>Poaceae</taxon>
        <taxon>PACMAD clade</taxon>
        <taxon>Arundinoideae</taxon>
        <taxon>Arundineae</taxon>
        <taxon>Arundo</taxon>
    </lineage>
</organism>
<reference evidence="1" key="1">
    <citation type="submission" date="2014-09" db="EMBL/GenBank/DDBJ databases">
        <authorList>
            <person name="Magalhaes I.L.F."/>
            <person name="Oliveira U."/>
            <person name="Santos F.R."/>
            <person name="Vidigal T.H.D.A."/>
            <person name="Brescovit A.D."/>
            <person name="Santos A.J."/>
        </authorList>
    </citation>
    <scope>NUCLEOTIDE SEQUENCE</scope>
    <source>
        <tissue evidence="1">Shoot tissue taken approximately 20 cm above the soil surface</tissue>
    </source>
</reference>
<proteinExistence type="predicted"/>